<comment type="caution">
    <text evidence="7">The sequence shown here is derived from an EMBL/GenBank/DDBJ whole genome shotgun (WGS) entry which is preliminary data.</text>
</comment>
<comment type="similarity">
    <text evidence="5">Belongs to the FNT transporter (TC 1.A.16) family.</text>
</comment>
<evidence type="ECO:0000256" key="6">
    <source>
        <dbReference type="SAM" id="Phobius"/>
    </source>
</evidence>
<dbReference type="EMBL" id="MPDM01000001">
    <property type="protein sequence ID" value="OKL50611.1"/>
    <property type="molecule type" value="Genomic_DNA"/>
</dbReference>
<accession>A0A1Q5PSQ8</accession>
<feature type="transmembrane region" description="Helical" evidence="6">
    <location>
        <begin position="67"/>
        <end position="96"/>
    </location>
</feature>
<evidence type="ECO:0000256" key="3">
    <source>
        <dbReference type="ARBA" id="ARBA00022989"/>
    </source>
</evidence>
<keyword evidence="8" id="KW-1185">Reference proteome</keyword>
<evidence type="ECO:0000256" key="4">
    <source>
        <dbReference type="ARBA" id="ARBA00023136"/>
    </source>
</evidence>
<evidence type="ECO:0000256" key="2">
    <source>
        <dbReference type="ARBA" id="ARBA00022692"/>
    </source>
</evidence>
<gene>
    <name evidence="7" type="ORF">BM477_01245</name>
</gene>
<evidence type="ECO:0000256" key="1">
    <source>
        <dbReference type="ARBA" id="ARBA00004141"/>
    </source>
</evidence>
<dbReference type="PROSITE" id="PS01006">
    <property type="entry name" value="FORMATE_NITRITE_TP_2"/>
    <property type="match status" value="1"/>
</dbReference>
<dbReference type="RefSeq" id="WP_075360848.1">
    <property type="nucleotide sequence ID" value="NZ_MPDM01000001.1"/>
</dbReference>
<evidence type="ECO:0000313" key="8">
    <source>
        <dbReference type="Proteomes" id="UP000186465"/>
    </source>
</evidence>
<dbReference type="Gene3D" id="1.20.1080.10">
    <property type="entry name" value="Glycerol uptake facilitator protein"/>
    <property type="match status" value="1"/>
</dbReference>
<dbReference type="STRING" id="156892.BM477_01245"/>
<name>A0A1Q5PSQ8_9ACTO</name>
<dbReference type="AlphaFoldDB" id="A0A1Q5PSQ8"/>
<feature type="transmembrane region" description="Helical" evidence="6">
    <location>
        <begin position="28"/>
        <end position="55"/>
    </location>
</feature>
<evidence type="ECO:0000313" key="7">
    <source>
        <dbReference type="EMBL" id="OKL50611.1"/>
    </source>
</evidence>
<keyword evidence="4 6" id="KW-0472">Membrane</keyword>
<dbReference type="OrthoDB" id="9786493at2"/>
<sequence length="264" mass="27615">MLTLPETLRAQIDGAIHKDHASAQPWRYLVAAMLAGAYIGVADVFMFTAAGPFVVAGDPWGPLISGAVFGIGLILVIFAGSELITSAMMIVPIGLWSRRISWNAAGRAVLLMLIGNLLGSIVIAALVTGAGVMDHGAAGEMLATVAAAKVHKSTLSLFLRGILCNILVCLAIWAQTRASNEVAKMVLMAWCMAAFVTSGFEHVVANMTTLALGLFNGVEGVTLLGAGRNLLLVLLGNFVGGFLFVAVPYMMTAVEEKKAEKVSA</sequence>
<reference evidence="8" key="1">
    <citation type="submission" date="2016-11" db="EMBL/GenBank/DDBJ databases">
        <title>Actinomyces gypaetusis sp. nov. isolated from Gypaetus barbatus in Qinghai Tibet Plateau China.</title>
        <authorList>
            <person name="Meng X."/>
        </authorList>
    </citation>
    <scope>NUCLEOTIDE SEQUENCE [LARGE SCALE GENOMIC DNA]</scope>
    <source>
        <strain evidence="8">DSM 15383</strain>
    </source>
</reference>
<evidence type="ECO:0000256" key="5">
    <source>
        <dbReference type="ARBA" id="ARBA00049660"/>
    </source>
</evidence>
<organism evidence="7 8">
    <name type="scientific">Boudabousia marimammalium</name>
    <dbReference type="NCBI Taxonomy" id="156892"/>
    <lineage>
        <taxon>Bacteria</taxon>
        <taxon>Bacillati</taxon>
        <taxon>Actinomycetota</taxon>
        <taxon>Actinomycetes</taxon>
        <taxon>Actinomycetales</taxon>
        <taxon>Actinomycetaceae</taxon>
        <taxon>Boudabousia</taxon>
    </lineage>
</organism>
<dbReference type="PANTHER" id="PTHR30520:SF8">
    <property type="entry name" value="NITRITE TRANSPORTER NIRC"/>
    <property type="match status" value="1"/>
</dbReference>
<dbReference type="InterPro" id="IPR024002">
    <property type="entry name" value="For/NO2_transpt_CS"/>
</dbReference>
<dbReference type="GO" id="GO:0015499">
    <property type="term" value="F:formate transmembrane transporter activity"/>
    <property type="evidence" value="ECO:0007669"/>
    <property type="project" value="TreeGrafter"/>
</dbReference>
<feature type="transmembrane region" description="Helical" evidence="6">
    <location>
        <begin position="230"/>
        <end position="251"/>
    </location>
</feature>
<dbReference type="PANTHER" id="PTHR30520">
    <property type="entry name" value="FORMATE TRANSPORTER-RELATED"/>
    <property type="match status" value="1"/>
</dbReference>
<feature type="transmembrane region" description="Helical" evidence="6">
    <location>
        <begin position="153"/>
        <end position="174"/>
    </location>
</feature>
<dbReference type="Pfam" id="PF01226">
    <property type="entry name" value="Form_Nir_trans"/>
    <property type="match status" value="1"/>
</dbReference>
<keyword evidence="2 6" id="KW-0812">Transmembrane</keyword>
<feature type="transmembrane region" description="Helical" evidence="6">
    <location>
        <begin position="108"/>
        <end position="133"/>
    </location>
</feature>
<dbReference type="InterPro" id="IPR000292">
    <property type="entry name" value="For/NO2_transpt"/>
</dbReference>
<dbReference type="GO" id="GO:0005886">
    <property type="term" value="C:plasma membrane"/>
    <property type="evidence" value="ECO:0007669"/>
    <property type="project" value="TreeGrafter"/>
</dbReference>
<comment type="subcellular location">
    <subcellularLocation>
        <location evidence="1">Membrane</location>
        <topology evidence="1">Multi-pass membrane protein</topology>
    </subcellularLocation>
</comment>
<keyword evidence="3 6" id="KW-1133">Transmembrane helix</keyword>
<protein>
    <submittedName>
        <fullName evidence="7">Formate/nitrite transporter</fullName>
    </submittedName>
</protein>
<proteinExistence type="inferred from homology"/>
<dbReference type="Proteomes" id="UP000186465">
    <property type="component" value="Unassembled WGS sequence"/>
</dbReference>
<feature type="transmembrane region" description="Helical" evidence="6">
    <location>
        <begin position="186"/>
        <end position="210"/>
    </location>
</feature>
<dbReference type="InterPro" id="IPR023271">
    <property type="entry name" value="Aquaporin-like"/>
</dbReference>